<keyword evidence="5" id="KW-1185">Reference proteome</keyword>
<evidence type="ECO:0000313" key="4">
    <source>
        <dbReference type="Proteomes" id="UP000182835"/>
    </source>
</evidence>
<reference evidence="2 4" key="1">
    <citation type="submission" date="2014-12" db="EMBL/GenBank/DDBJ databases">
        <title>Draft genome sequences of 29 type strains of Enterococci.</title>
        <authorList>
            <person name="Zhong Z."/>
            <person name="Sun Z."/>
            <person name="Liu W."/>
            <person name="Zhang W."/>
            <person name="Zhang H."/>
        </authorList>
    </citation>
    <scope>NUCLEOTIDE SEQUENCE [LARGE SCALE GENOMIC DNA]</scope>
    <source>
        <strain evidence="2 4">DSM 21207</strain>
    </source>
</reference>
<comment type="caution">
    <text evidence="2">The sequence shown here is derived from an EMBL/GenBank/DDBJ whole genome shotgun (WGS) entry which is preliminary data.</text>
</comment>
<keyword evidence="1" id="KW-0472">Membrane</keyword>
<dbReference type="Proteomes" id="UP000216797">
    <property type="component" value="Unassembled WGS sequence"/>
</dbReference>
<keyword evidence="1" id="KW-0812">Transmembrane</keyword>
<name>A0A1L8R6S2_9ENTE</name>
<evidence type="ECO:0000313" key="3">
    <source>
        <dbReference type="EMBL" id="PAB01708.1"/>
    </source>
</evidence>
<organism evidence="2 4">
    <name type="scientific">Enterococcus canintestini</name>
    <dbReference type="NCBI Taxonomy" id="317010"/>
    <lineage>
        <taxon>Bacteria</taxon>
        <taxon>Bacillati</taxon>
        <taxon>Bacillota</taxon>
        <taxon>Bacilli</taxon>
        <taxon>Lactobacillales</taxon>
        <taxon>Enterococcaceae</taxon>
        <taxon>Enterococcus</taxon>
    </lineage>
</organism>
<reference evidence="3 5" key="2">
    <citation type="submission" date="2015-08" db="EMBL/GenBank/DDBJ databases">
        <title>Enterococcus genome sequence.</title>
        <authorList>
            <person name="Acedo J.Z."/>
            <person name="Vederas J.C."/>
        </authorList>
    </citation>
    <scope>NUCLEOTIDE SEQUENCE [LARGE SCALE GENOMIC DNA]</scope>
    <source>
        <strain evidence="3 5">49</strain>
    </source>
</reference>
<evidence type="ECO:0000256" key="1">
    <source>
        <dbReference type="SAM" id="Phobius"/>
    </source>
</evidence>
<gene>
    <name evidence="3" type="ORF">AKL21_01905</name>
    <name evidence="2" type="ORF">RU96_GL002267</name>
</gene>
<evidence type="ECO:0000313" key="5">
    <source>
        <dbReference type="Proteomes" id="UP000216797"/>
    </source>
</evidence>
<protein>
    <submittedName>
        <fullName evidence="2">Uncharacterized protein</fullName>
    </submittedName>
</protein>
<accession>A0A1L8R6S2</accession>
<evidence type="ECO:0000313" key="2">
    <source>
        <dbReference type="EMBL" id="OJG15454.1"/>
    </source>
</evidence>
<dbReference type="EMBL" id="LHUG01000002">
    <property type="protein sequence ID" value="PAB01708.1"/>
    <property type="molecule type" value="Genomic_DNA"/>
</dbReference>
<keyword evidence="1" id="KW-1133">Transmembrane helix</keyword>
<dbReference type="EMBL" id="JXKG01000007">
    <property type="protein sequence ID" value="OJG15454.1"/>
    <property type="molecule type" value="Genomic_DNA"/>
</dbReference>
<dbReference type="AlphaFoldDB" id="A0A1L8R6S2"/>
<feature type="transmembrane region" description="Helical" evidence="1">
    <location>
        <begin position="45"/>
        <end position="63"/>
    </location>
</feature>
<dbReference type="Proteomes" id="UP000182835">
    <property type="component" value="Unassembled WGS sequence"/>
</dbReference>
<feature type="transmembrane region" description="Helical" evidence="1">
    <location>
        <begin position="68"/>
        <end position="86"/>
    </location>
</feature>
<proteinExistence type="predicted"/>
<dbReference type="RefSeq" id="WP_071864608.1">
    <property type="nucleotide sequence ID" value="NZ_JBHLVQ010000022.1"/>
</dbReference>
<sequence length="91" mass="10285">MIRILVILFALVLLFLSYILLKKPHLLTPLLASNKEDLSFLNTYGQLYFVFAILGFITAVVNLKTIILLYIFLALILAALFSLKLAKSLNK</sequence>